<evidence type="ECO:0000313" key="9">
    <source>
        <dbReference type="EMBL" id="SHJ80199.1"/>
    </source>
</evidence>
<dbReference type="CDD" id="cd18827">
    <property type="entry name" value="GH43_XlnD-like"/>
    <property type="match status" value="1"/>
</dbReference>
<dbReference type="GO" id="GO:0045493">
    <property type="term" value="P:xylan catabolic process"/>
    <property type="evidence" value="ECO:0007669"/>
    <property type="project" value="UniProtKB-KW"/>
</dbReference>
<keyword evidence="8" id="KW-0732">Signal</keyword>
<dbReference type="RefSeq" id="WP_083578315.1">
    <property type="nucleotide sequence ID" value="NZ_FQZE01000031.1"/>
</dbReference>
<feature type="signal peptide" evidence="8">
    <location>
        <begin position="1"/>
        <end position="23"/>
    </location>
</feature>
<accession>A0A1M6M9V9</accession>
<feature type="active site" description="Proton acceptor" evidence="6">
    <location>
        <position position="396"/>
    </location>
</feature>
<feature type="active site" description="Proton donor" evidence="6">
    <location>
        <position position="565"/>
    </location>
</feature>
<evidence type="ECO:0000256" key="3">
    <source>
        <dbReference type="ARBA" id="ARBA00022801"/>
    </source>
</evidence>
<reference evidence="9 10" key="1">
    <citation type="submission" date="2016-11" db="EMBL/GenBank/DDBJ databases">
        <authorList>
            <person name="Jaros S."/>
            <person name="Januszkiewicz K."/>
            <person name="Wedrychowicz H."/>
        </authorList>
    </citation>
    <scope>NUCLEOTIDE SEQUENCE [LARGE SCALE GENOMIC DNA]</scope>
    <source>
        <strain evidence="9 10">DSM 27063</strain>
    </source>
</reference>
<keyword evidence="2" id="KW-0624">Polysaccharide degradation</keyword>
<dbReference type="PANTHER" id="PTHR43772:SF2">
    <property type="entry name" value="PUTATIVE (AFU_ORTHOLOGUE AFUA_2G04480)-RELATED"/>
    <property type="match status" value="1"/>
</dbReference>
<feature type="chain" id="PRO_5013178172" evidence="8">
    <location>
        <begin position="24"/>
        <end position="683"/>
    </location>
</feature>
<dbReference type="EMBL" id="FQZE01000031">
    <property type="protein sequence ID" value="SHJ80199.1"/>
    <property type="molecule type" value="Genomic_DNA"/>
</dbReference>
<dbReference type="Pfam" id="PF04616">
    <property type="entry name" value="Glyco_hydro_43"/>
    <property type="match status" value="1"/>
</dbReference>
<evidence type="ECO:0000256" key="5">
    <source>
        <dbReference type="ARBA" id="ARBA00023295"/>
    </source>
</evidence>
<keyword evidence="4" id="KW-0119">Carbohydrate metabolism</keyword>
<evidence type="ECO:0000256" key="6">
    <source>
        <dbReference type="PIRSR" id="PIRSR606710-1"/>
    </source>
</evidence>
<evidence type="ECO:0000256" key="7">
    <source>
        <dbReference type="PIRSR" id="PIRSR606710-2"/>
    </source>
</evidence>
<evidence type="ECO:0000256" key="2">
    <source>
        <dbReference type="ARBA" id="ARBA00022651"/>
    </source>
</evidence>
<evidence type="ECO:0000256" key="8">
    <source>
        <dbReference type="SAM" id="SignalP"/>
    </source>
</evidence>
<dbReference type="InterPro" id="IPR008928">
    <property type="entry name" value="6-hairpin_glycosidase_sf"/>
</dbReference>
<sequence>MKNLVLTSIILLFILLNSCSKSVSEPQTDWSAIADTTSRALVENYWNADEKRFNYQNDGQSTEFHYWPQAHALDVMLDAYSRTGDEFYLTHIHDWFEGVPVQNGGDFLNRYIDDMEWNVIAMLRAYQLTGDEKFMNATEVVWEDIKAHWSDIAGGGLMWEKEDPYGKNACSNGPAAIFAARLFREKKNFDDLEWAKKIYHWERETLFDEETGAIWDNIRETDDGLKINKDWIFTYNQGTFIGAAVELFDLTNDSIYLQDAIKATDYTLNELTTADGILKSEGDHDGGLFKGIFIRYFTQLIQHHALPREKKQEYLDFLFLNAQTLWNEGTDKERMLFGPYWKTKPEGAVDLTIHLSAAMLMEAAAKLSSAGFSQGMAVSDFEVWSGNPVFEGWYADPEVIVYDNKYWIYPTYSAPYEEQVKFDCFSSADLVSWTKHENIIDTTEVQWANRAMWAPGVIEKDGKYYFFFAANDVHPGEVGGIGVSVADQPQGPFKDLLGEPLINENVNGAQPIDQFIFHDKDGSYYMFYGGWRHCNVVKLNDDFTGIEPLPNGEMFMEVTPEGYVEGPVMFIRDGKYYFMWSEGGWTGPNYSVAYAIADSPFGPFERQGTVLQQDPQVATGAGHHSVLNIPGTDEYYAVYHRRPLTETSPHHRVTCIDKMEFDENGKILPIEITDRGVTTQVLK</sequence>
<dbReference type="SUPFAM" id="SSF75005">
    <property type="entry name" value="Arabinanase/levansucrase/invertase"/>
    <property type="match status" value="1"/>
</dbReference>
<dbReference type="GO" id="GO:0004553">
    <property type="term" value="F:hydrolase activity, hydrolyzing O-glycosyl compounds"/>
    <property type="evidence" value="ECO:0007669"/>
    <property type="project" value="InterPro"/>
</dbReference>
<name>A0A1M6M9V9_9BACT</name>
<organism evidence="9 10">
    <name type="scientific">Tangfeifania diversioriginum</name>
    <dbReference type="NCBI Taxonomy" id="1168035"/>
    <lineage>
        <taxon>Bacteria</taxon>
        <taxon>Pseudomonadati</taxon>
        <taxon>Bacteroidota</taxon>
        <taxon>Bacteroidia</taxon>
        <taxon>Marinilabiliales</taxon>
        <taxon>Prolixibacteraceae</taxon>
        <taxon>Tangfeifania</taxon>
    </lineage>
</organism>
<keyword evidence="10" id="KW-1185">Reference proteome</keyword>
<dbReference type="InterPro" id="IPR052176">
    <property type="entry name" value="Glycosyl_Hydrlase_43_Enz"/>
</dbReference>
<dbReference type="Pfam" id="PF03663">
    <property type="entry name" value="Glyco_hydro_76"/>
    <property type="match status" value="1"/>
</dbReference>
<dbReference type="STRING" id="1168035.SAMN05444280_13124"/>
<dbReference type="SUPFAM" id="SSF48208">
    <property type="entry name" value="Six-hairpin glycosidases"/>
    <property type="match status" value="1"/>
</dbReference>
<evidence type="ECO:0000256" key="4">
    <source>
        <dbReference type="ARBA" id="ARBA00023277"/>
    </source>
</evidence>
<dbReference type="Gene3D" id="1.50.10.20">
    <property type="match status" value="1"/>
</dbReference>
<keyword evidence="5" id="KW-0326">Glycosidase</keyword>
<evidence type="ECO:0000313" key="10">
    <source>
        <dbReference type="Proteomes" id="UP000184050"/>
    </source>
</evidence>
<feature type="site" description="Important for catalytic activity, responsible for pKa modulation of the active site Glu and correct orientation of both the proton donor and substrate" evidence="7">
    <location>
        <position position="513"/>
    </location>
</feature>
<gene>
    <name evidence="9" type="ORF">SAMN05444280_13124</name>
</gene>
<protein>
    <submittedName>
        <fullName evidence="9">Predicted alpha-1,6-mannanase, GH76 family</fullName>
    </submittedName>
</protein>
<dbReference type="InterPro" id="IPR006710">
    <property type="entry name" value="Glyco_hydro_43"/>
</dbReference>
<dbReference type="InterPro" id="IPR005198">
    <property type="entry name" value="Glyco_hydro_76"/>
</dbReference>
<comment type="similarity">
    <text evidence="1">Belongs to the glycosyl hydrolase 43 family.</text>
</comment>
<dbReference type="AlphaFoldDB" id="A0A1M6M9V9"/>
<dbReference type="OrthoDB" id="9763933at2"/>
<keyword evidence="2" id="KW-0858">Xylan degradation</keyword>
<dbReference type="Gene3D" id="2.115.10.20">
    <property type="entry name" value="Glycosyl hydrolase domain, family 43"/>
    <property type="match status" value="1"/>
</dbReference>
<evidence type="ECO:0000256" key="1">
    <source>
        <dbReference type="ARBA" id="ARBA00009865"/>
    </source>
</evidence>
<dbReference type="Proteomes" id="UP000184050">
    <property type="component" value="Unassembled WGS sequence"/>
</dbReference>
<proteinExistence type="inferred from homology"/>
<dbReference type="InterPro" id="IPR023296">
    <property type="entry name" value="Glyco_hydro_beta-prop_sf"/>
</dbReference>
<dbReference type="PANTHER" id="PTHR43772">
    <property type="entry name" value="ENDO-1,4-BETA-XYLANASE"/>
    <property type="match status" value="1"/>
</dbReference>
<keyword evidence="3" id="KW-0378">Hydrolase</keyword>